<dbReference type="InterPro" id="IPR001626">
    <property type="entry name" value="ABC_TroCD"/>
</dbReference>
<dbReference type="Pfam" id="PF00950">
    <property type="entry name" value="ABC-3"/>
    <property type="match status" value="1"/>
</dbReference>
<organism evidence="7 8">
    <name type="scientific">Deinococcus radiophilus</name>
    <dbReference type="NCBI Taxonomy" id="32062"/>
    <lineage>
        <taxon>Bacteria</taxon>
        <taxon>Thermotogati</taxon>
        <taxon>Deinococcota</taxon>
        <taxon>Deinococci</taxon>
        <taxon>Deinococcales</taxon>
        <taxon>Deinococcaceae</taxon>
        <taxon>Deinococcus</taxon>
    </lineage>
</organism>
<dbReference type="PANTHER" id="PTHR30477:SF3">
    <property type="entry name" value="METAL TRANSPORT SYSTEM MEMBRANE PROTEIN CT_069-RELATED"/>
    <property type="match status" value="1"/>
</dbReference>
<protein>
    <recommendedName>
        <fullName evidence="9">Metal ABC transporter permease</fullName>
    </recommendedName>
</protein>
<feature type="transmembrane region" description="Helical" evidence="6">
    <location>
        <begin position="12"/>
        <end position="35"/>
    </location>
</feature>
<keyword evidence="6" id="KW-1133">Transmembrane helix</keyword>
<accession>A0A431VSA5</accession>
<comment type="similarity">
    <text evidence="4">Belongs to the ABC-3 integral membrane protein family.</text>
</comment>
<dbReference type="GO" id="GO:0043190">
    <property type="term" value="C:ATP-binding cassette (ABC) transporter complex"/>
    <property type="evidence" value="ECO:0007669"/>
    <property type="project" value="InterPro"/>
</dbReference>
<evidence type="ECO:0000256" key="2">
    <source>
        <dbReference type="ARBA" id="ARBA00022448"/>
    </source>
</evidence>
<dbReference type="PANTHER" id="PTHR30477">
    <property type="entry name" value="ABC-TRANSPORTER METAL-BINDING PROTEIN"/>
    <property type="match status" value="1"/>
</dbReference>
<evidence type="ECO:0000256" key="6">
    <source>
        <dbReference type="SAM" id="Phobius"/>
    </source>
</evidence>
<comment type="caution">
    <text evidence="7">The sequence shown here is derived from an EMBL/GenBank/DDBJ whole genome shotgun (WGS) entry which is preliminary data.</text>
</comment>
<name>A0A431VSA5_9DEIO</name>
<reference evidence="7 8" key="1">
    <citation type="submission" date="2018-12" db="EMBL/GenBank/DDBJ databases">
        <title>Deinococcus radiophilus ATCC 27603 genome sequencing and assembly.</title>
        <authorList>
            <person name="Maclea K.S."/>
            <person name="Maynard C.R."/>
        </authorList>
    </citation>
    <scope>NUCLEOTIDE SEQUENCE [LARGE SCALE GENOMIC DNA]</scope>
    <source>
        <strain evidence="7 8">ATCC 27603</strain>
    </source>
</reference>
<sequence>MDLSLLLSDYTFRTVTLGSALLGLVAGTLGVLSVLRRQSLIGDVAAHAALPGIALAFLLTGERAHLTALDRWQRHRPAGRPADPGAGPPHPPRHRRGAGGQSQQLFRAGHRAAHRHSGVGQRCTGRAGTVSFRAGGGADRCGLGSVRRAGAAGTRRAGTGP</sequence>
<feature type="compositionally biased region" description="Basic residues" evidence="5">
    <location>
        <begin position="108"/>
        <end position="117"/>
    </location>
</feature>
<dbReference type="Proteomes" id="UP000277766">
    <property type="component" value="Unassembled WGS sequence"/>
</dbReference>
<evidence type="ECO:0000256" key="4">
    <source>
        <dbReference type="RuleBase" id="RU003943"/>
    </source>
</evidence>
<keyword evidence="2 4" id="KW-0813">Transport</keyword>
<evidence type="ECO:0000256" key="3">
    <source>
        <dbReference type="ARBA" id="ARBA00022475"/>
    </source>
</evidence>
<dbReference type="AlphaFoldDB" id="A0A431VSA5"/>
<feature type="compositionally biased region" description="Low complexity" evidence="5">
    <location>
        <begin position="147"/>
        <end position="161"/>
    </location>
</feature>
<keyword evidence="8" id="KW-1185">Reference proteome</keyword>
<evidence type="ECO:0000313" key="7">
    <source>
        <dbReference type="EMBL" id="RTR26024.1"/>
    </source>
</evidence>
<dbReference type="GO" id="GO:0010043">
    <property type="term" value="P:response to zinc ion"/>
    <property type="evidence" value="ECO:0007669"/>
    <property type="project" value="TreeGrafter"/>
</dbReference>
<evidence type="ECO:0000313" key="8">
    <source>
        <dbReference type="Proteomes" id="UP000277766"/>
    </source>
</evidence>
<dbReference type="EMBL" id="RXPE01000019">
    <property type="protein sequence ID" value="RTR26024.1"/>
    <property type="molecule type" value="Genomic_DNA"/>
</dbReference>
<keyword evidence="3" id="KW-1003">Cell membrane</keyword>
<feature type="region of interest" description="Disordered" evidence="5">
    <location>
        <begin position="74"/>
        <end position="161"/>
    </location>
</feature>
<gene>
    <name evidence="7" type="ORF">EJ104_09245</name>
</gene>
<evidence type="ECO:0000256" key="1">
    <source>
        <dbReference type="ARBA" id="ARBA00004651"/>
    </source>
</evidence>
<keyword evidence="6" id="KW-0472">Membrane</keyword>
<evidence type="ECO:0000256" key="5">
    <source>
        <dbReference type="SAM" id="MobiDB-lite"/>
    </source>
</evidence>
<evidence type="ECO:0008006" key="9">
    <source>
        <dbReference type="Google" id="ProtNLM"/>
    </source>
</evidence>
<dbReference type="GO" id="GO:0055085">
    <property type="term" value="P:transmembrane transport"/>
    <property type="evidence" value="ECO:0007669"/>
    <property type="project" value="InterPro"/>
</dbReference>
<keyword evidence="4 6" id="KW-0812">Transmembrane</keyword>
<comment type="subcellular location">
    <subcellularLocation>
        <location evidence="1 4">Cell membrane</location>
        <topology evidence="1 4">Multi-pass membrane protein</topology>
    </subcellularLocation>
</comment>
<proteinExistence type="inferred from homology"/>